<name>A0A392U2Z6_9FABA</name>
<dbReference type="AlphaFoldDB" id="A0A392U2Z6"/>
<reference evidence="2 3" key="1">
    <citation type="journal article" date="2018" name="Front. Plant Sci.">
        <title>Red Clover (Trifolium pratense) and Zigzag Clover (T. medium) - A Picture of Genomic Similarities and Differences.</title>
        <authorList>
            <person name="Dluhosova J."/>
            <person name="Istvanek J."/>
            <person name="Nedelnik J."/>
            <person name="Repkova J."/>
        </authorList>
    </citation>
    <scope>NUCLEOTIDE SEQUENCE [LARGE SCALE GENOMIC DNA]</scope>
    <source>
        <strain evidence="3">cv. 10/8</strain>
        <tissue evidence="2">Leaf</tissue>
    </source>
</reference>
<sequence length="41" mass="4543">MFTRFHWMLIAQVTACTVNWPKTHNSCTVTAPRAVGAAPRA</sequence>
<keyword evidence="1" id="KW-0732">Signal</keyword>
<feature type="signal peptide" evidence="1">
    <location>
        <begin position="1"/>
        <end position="15"/>
    </location>
</feature>
<keyword evidence="3" id="KW-1185">Reference proteome</keyword>
<dbReference type="Proteomes" id="UP000265520">
    <property type="component" value="Unassembled WGS sequence"/>
</dbReference>
<protein>
    <submittedName>
        <fullName evidence="2">Uncharacterized protein</fullName>
    </submittedName>
</protein>
<comment type="caution">
    <text evidence="2">The sequence shown here is derived from an EMBL/GenBank/DDBJ whole genome shotgun (WGS) entry which is preliminary data.</text>
</comment>
<evidence type="ECO:0000313" key="2">
    <source>
        <dbReference type="EMBL" id="MCI67821.1"/>
    </source>
</evidence>
<evidence type="ECO:0000313" key="3">
    <source>
        <dbReference type="Proteomes" id="UP000265520"/>
    </source>
</evidence>
<evidence type="ECO:0000256" key="1">
    <source>
        <dbReference type="SAM" id="SignalP"/>
    </source>
</evidence>
<dbReference type="EMBL" id="LXQA010724356">
    <property type="protein sequence ID" value="MCI67821.1"/>
    <property type="molecule type" value="Genomic_DNA"/>
</dbReference>
<feature type="non-terminal residue" evidence="2">
    <location>
        <position position="41"/>
    </location>
</feature>
<feature type="chain" id="PRO_5017212872" evidence="1">
    <location>
        <begin position="16"/>
        <end position="41"/>
    </location>
</feature>
<proteinExistence type="predicted"/>
<accession>A0A392U2Z6</accession>
<organism evidence="2 3">
    <name type="scientific">Trifolium medium</name>
    <dbReference type="NCBI Taxonomy" id="97028"/>
    <lineage>
        <taxon>Eukaryota</taxon>
        <taxon>Viridiplantae</taxon>
        <taxon>Streptophyta</taxon>
        <taxon>Embryophyta</taxon>
        <taxon>Tracheophyta</taxon>
        <taxon>Spermatophyta</taxon>
        <taxon>Magnoliopsida</taxon>
        <taxon>eudicotyledons</taxon>
        <taxon>Gunneridae</taxon>
        <taxon>Pentapetalae</taxon>
        <taxon>rosids</taxon>
        <taxon>fabids</taxon>
        <taxon>Fabales</taxon>
        <taxon>Fabaceae</taxon>
        <taxon>Papilionoideae</taxon>
        <taxon>50 kb inversion clade</taxon>
        <taxon>NPAAA clade</taxon>
        <taxon>Hologalegina</taxon>
        <taxon>IRL clade</taxon>
        <taxon>Trifolieae</taxon>
        <taxon>Trifolium</taxon>
    </lineage>
</organism>